<comment type="similarity">
    <text evidence="1">Belongs to the glycosyl hydrolase 25 family.</text>
</comment>
<dbReference type="EMBL" id="BAAAYX010000020">
    <property type="protein sequence ID" value="GAA3715551.1"/>
    <property type="molecule type" value="Genomic_DNA"/>
</dbReference>
<keyword evidence="3" id="KW-0326">Glycosidase</keyword>
<evidence type="ECO:0000313" key="6">
    <source>
        <dbReference type="EMBL" id="GAA3715551.1"/>
    </source>
</evidence>
<comment type="caution">
    <text evidence="6">The sequence shown here is derived from an EMBL/GenBank/DDBJ whole genome shotgun (WGS) entry which is preliminary data.</text>
</comment>
<evidence type="ECO:0000256" key="5">
    <source>
        <dbReference type="SAM" id="SignalP"/>
    </source>
</evidence>
<dbReference type="PANTHER" id="PTHR34135">
    <property type="entry name" value="LYSOZYME"/>
    <property type="match status" value="1"/>
</dbReference>
<feature type="compositionally biased region" description="Polar residues" evidence="4">
    <location>
        <begin position="25"/>
        <end position="37"/>
    </location>
</feature>
<dbReference type="InterPro" id="IPR018077">
    <property type="entry name" value="Glyco_hydro_fam25_subgr"/>
</dbReference>
<reference evidence="7" key="1">
    <citation type="journal article" date="2019" name="Int. J. Syst. Evol. Microbiol.">
        <title>The Global Catalogue of Microorganisms (GCM) 10K type strain sequencing project: providing services to taxonomists for standard genome sequencing and annotation.</title>
        <authorList>
            <consortium name="The Broad Institute Genomics Platform"/>
            <consortium name="The Broad Institute Genome Sequencing Center for Infectious Disease"/>
            <person name="Wu L."/>
            <person name="Ma J."/>
        </authorList>
    </citation>
    <scope>NUCLEOTIDE SEQUENCE [LARGE SCALE GENOMIC DNA]</scope>
    <source>
        <strain evidence="7">JCM 16548</strain>
    </source>
</reference>
<evidence type="ECO:0000256" key="4">
    <source>
        <dbReference type="SAM" id="MobiDB-lite"/>
    </source>
</evidence>
<dbReference type="Proteomes" id="UP001500051">
    <property type="component" value="Unassembled WGS sequence"/>
</dbReference>
<dbReference type="InterPro" id="IPR017853">
    <property type="entry name" value="GH"/>
</dbReference>
<dbReference type="SMART" id="SM00641">
    <property type="entry name" value="Glyco_25"/>
    <property type="match status" value="1"/>
</dbReference>
<evidence type="ECO:0000256" key="3">
    <source>
        <dbReference type="ARBA" id="ARBA00023295"/>
    </source>
</evidence>
<evidence type="ECO:0000256" key="1">
    <source>
        <dbReference type="ARBA" id="ARBA00010646"/>
    </source>
</evidence>
<feature type="region of interest" description="Disordered" evidence="4">
    <location>
        <begin position="24"/>
        <end position="50"/>
    </location>
</feature>
<proteinExistence type="inferred from homology"/>
<feature type="chain" id="PRO_5046218322" description="Lysozyme" evidence="5">
    <location>
        <begin position="25"/>
        <end position="294"/>
    </location>
</feature>
<evidence type="ECO:0008006" key="8">
    <source>
        <dbReference type="Google" id="ProtNLM"/>
    </source>
</evidence>
<keyword evidence="2" id="KW-0378">Hydrolase</keyword>
<evidence type="ECO:0000256" key="2">
    <source>
        <dbReference type="ARBA" id="ARBA00022801"/>
    </source>
</evidence>
<feature type="signal peptide" evidence="5">
    <location>
        <begin position="1"/>
        <end position="24"/>
    </location>
</feature>
<evidence type="ECO:0000313" key="7">
    <source>
        <dbReference type="Proteomes" id="UP001500051"/>
    </source>
</evidence>
<dbReference type="PROSITE" id="PS51904">
    <property type="entry name" value="GLYCOSYL_HYDROL_F25_2"/>
    <property type="match status" value="1"/>
</dbReference>
<keyword evidence="5" id="KW-0732">Signal</keyword>
<organism evidence="6 7">
    <name type="scientific">Microlunatus aurantiacus</name>
    <dbReference type="NCBI Taxonomy" id="446786"/>
    <lineage>
        <taxon>Bacteria</taxon>
        <taxon>Bacillati</taxon>
        <taxon>Actinomycetota</taxon>
        <taxon>Actinomycetes</taxon>
        <taxon>Propionibacteriales</taxon>
        <taxon>Propionibacteriaceae</taxon>
        <taxon>Microlunatus</taxon>
    </lineage>
</organism>
<dbReference type="Gene3D" id="3.20.20.80">
    <property type="entry name" value="Glycosidases"/>
    <property type="match status" value="1"/>
</dbReference>
<protein>
    <recommendedName>
        <fullName evidence="8">Lysozyme</fullName>
    </recommendedName>
</protein>
<dbReference type="InterPro" id="IPR002053">
    <property type="entry name" value="Glyco_hydro_25"/>
</dbReference>
<keyword evidence="7" id="KW-1185">Reference proteome</keyword>
<name>A0ABP7E815_9ACTN</name>
<dbReference type="RefSeq" id="WP_344814112.1">
    <property type="nucleotide sequence ID" value="NZ_BAAAYX010000020.1"/>
</dbReference>
<dbReference type="Pfam" id="PF01183">
    <property type="entry name" value="Glyco_hydro_25"/>
    <property type="match status" value="1"/>
</dbReference>
<sequence>MRLATIGGALVLAGGLLGPTLATASPLSDPQEPNTTAAKAGVERGNATMGWRDGVQRTGVPRAAGDTRVTAASKVTRAGKLVPMTGVVGIDVSSYQGVVDWVSFTKVKRSFAYVKATEGTSYRNPFYASQYGGAKTAGMFAGAYHFANPSGKSGKKQATYFVQNGGAWRNDGKTLPGVLDIEYNPYGGTMCYGLSKKKMVAWITDFLVTYKKLTTRDAVIYTTADWWSTCTGNTTKFRSTNPLWAARWTPKTGAGKLPGGWSYYTFWQYSATVIDQNRFSNTAARLKVLATNGK</sequence>
<gene>
    <name evidence="6" type="ORF">GCM10022204_38830</name>
</gene>
<dbReference type="PANTHER" id="PTHR34135:SF2">
    <property type="entry name" value="LYSOZYME"/>
    <property type="match status" value="1"/>
</dbReference>
<dbReference type="SUPFAM" id="SSF51445">
    <property type="entry name" value="(Trans)glycosidases"/>
    <property type="match status" value="1"/>
</dbReference>
<accession>A0ABP7E815</accession>